<organism evidence="5 6">
    <name type="scientific">Solimonas fluminis</name>
    <dbReference type="NCBI Taxonomy" id="2086571"/>
    <lineage>
        <taxon>Bacteria</taxon>
        <taxon>Pseudomonadati</taxon>
        <taxon>Pseudomonadota</taxon>
        <taxon>Gammaproteobacteria</taxon>
        <taxon>Nevskiales</taxon>
        <taxon>Nevskiaceae</taxon>
        <taxon>Solimonas</taxon>
    </lineage>
</organism>
<name>A0A2S5TL41_9GAMM</name>
<dbReference type="Gene3D" id="3.30.300.30">
    <property type="match status" value="1"/>
</dbReference>
<keyword evidence="6" id="KW-1185">Reference proteome</keyword>
<dbReference type="InterPro" id="IPR000873">
    <property type="entry name" value="AMP-dep_synth/lig_dom"/>
</dbReference>
<dbReference type="Pfam" id="PF00501">
    <property type="entry name" value="AMP-binding"/>
    <property type="match status" value="1"/>
</dbReference>
<evidence type="ECO:0000256" key="2">
    <source>
        <dbReference type="ARBA" id="ARBA00022598"/>
    </source>
</evidence>
<dbReference type="GO" id="GO:0031956">
    <property type="term" value="F:medium-chain fatty acid-CoA ligase activity"/>
    <property type="evidence" value="ECO:0007669"/>
    <property type="project" value="TreeGrafter"/>
</dbReference>
<keyword evidence="2" id="KW-0436">Ligase</keyword>
<protein>
    <submittedName>
        <fullName evidence="5">AMP-dependent synthetase</fullName>
    </submittedName>
</protein>
<dbReference type="GO" id="GO:0006631">
    <property type="term" value="P:fatty acid metabolic process"/>
    <property type="evidence" value="ECO:0007669"/>
    <property type="project" value="TreeGrafter"/>
</dbReference>
<evidence type="ECO:0000259" key="4">
    <source>
        <dbReference type="Pfam" id="PF13193"/>
    </source>
</evidence>
<dbReference type="PANTHER" id="PTHR43201">
    <property type="entry name" value="ACYL-COA SYNTHETASE"/>
    <property type="match status" value="1"/>
</dbReference>
<dbReference type="FunFam" id="3.30.300.30:FF:000008">
    <property type="entry name" value="2,3-dihydroxybenzoate-AMP ligase"/>
    <property type="match status" value="1"/>
</dbReference>
<evidence type="ECO:0000256" key="1">
    <source>
        <dbReference type="ARBA" id="ARBA00006432"/>
    </source>
</evidence>
<dbReference type="RefSeq" id="WP_104228656.1">
    <property type="nucleotide sequence ID" value="NZ_PSNW01000001.1"/>
</dbReference>
<comment type="caution">
    <text evidence="5">The sequence shown here is derived from an EMBL/GenBank/DDBJ whole genome shotgun (WGS) entry which is preliminary data.</text>
</comment>
<evidence type="ECO:0000313" key="5">
    <source>
        <dbReference type="EMBL" id="PPE75691.1"/>
    </source>
</evidence>
<accession>A0A2S5TL41</accession>
<dbReference type="AlphaFoldDB" id="A0A2S5TL41"/>
<gene>
    <name evidence="5" type="ORF">C3942_02015</name>
</gene>
<dbReference type="Proteomes" id="UP000238220">
    <property type="component" value="Unassembled WGS sequence"/>
</dbReference>
<dbReference type="InterPro" id="IPR025110">
    <property type="entry name" value="AMP-bd_C"/>
</dbReference>
<feature type="domain" description="AMP-binding enzyme C-terminal" evidence="4">
    <location>
        <begin position="410"/>
        <end position="485"/>
    </location>
</feature>
<dbReference type="PANTHER" id="PTHR43201:SF32">
    <property type="entry name" value="2-SUCCINYLBENZOATE--COA LIGASE, CHLOROPLASTIC_PEROXISOMAL"/>
    <property type="match status" value="1"/>
</dbReference>
<dbReference type="InterPro" id="IPR045851">
    <property type="entry name" value="AMP-bd_C_sf"/>
</dbReference>
<dbReference type="InterPro" id="IPR042099">
    <property type="entry name" value="ANL_N_sf"/>
</dbReference>
<reference evidence="5 6" key="1">
    <citation type="submission" date="2018-02" db="EMBL/GenBank/DDBJ databases">
        <title>Genome sequencing of Solimonas sp. HR-BB.</title>
        <authorList>
            <person name="Lee Y."/>
            <person name="Jeon C.O."/>
        </authorList>
    </citation>
    <scope>NUCLEOTIDE SEQUENCE [LARGE SCALE GENOMIC DNA]</scope>
    <source>
        <strain evidence="5 6">HR-BB</strain>
    </source>
</reference>
<dbReference type="OrthoDB" id="9803968at2"/>
<comment type="similarity">
    <text evidence="1">Belongs to the ATP-dependent AMP-binding enzyme family.</text>
</comment>
<evidence type="ECO:0000313" key="6">
    <source>
        <dbReference type="Proteomes" id="UP000238220"/>
    </source>
</evidence>
<sequence>MNISTILDMAAEAFGDRIGVVSGGQRYTYAELREAAWRAARRFKASGAAYVALLDVNSPAAPVALFGAAYAGIPYVPLNYRLTPAEINKLLARVAPAVLVTSADFSGRIEKRADIEVIDRAAFLALPEGGDELPQPAEDPRAIAVQLFTSGTTGEPKAAILRHENLMSYIVGTVEFAAAEEDDAIVVTVPPYHIAGISAVLSSTYACRRMVQMENFEAAAWLDACRENSVSNAFLVPTMLQRIVDHLVDSGTQPNLPALRALAYGGGKMPLSTIAKAMQLFPTVDFTNAYGLTETSSTIAVLGPDDHRAAAASSDPAVQRRLASVGKPGAVEIEIRDESGKVLGPEEAGLVFVRGPQVSGEYLSLGSQLDADGWFPTKDRGYLDAEGYLFLDGRADDVIVRGGENISPGEIEDVLLGHPAVADVAVVAMPDEQWGEGVAAAVVLKAGASASVAELQELVKNKLRSSRVPQAIVFKDALPYNELGKVLRRIIRQEFVQKAA</sequence>
<dbReference type="Gene3D" id="3.40.50.12780">
    <property type="entry name" value="N-terminal domain of ligase-like"/>
    <property type="match status" value="1"/>
</dbReference>
<dbReference type="Pfam" id="PF13193">
    <property type="entry name" value="AMP-binding_C"/>
    <property type="match status" value="1"/>
</dbReference>
<evidence type="ECO:0000259" key="3">
    <source>
        <dbReference type="Pfam" id="PF00501"/>
    </source>
</evidence>
<proteinExistence type="inferred from homology"/>
<dbReference type="SUPFAM" id="SSF56801">
    <property type="entry name" value="Acetyl-CoA synthetase-like"/>
    <property type="match status" value="1"/>
</dbReference>
<feature type="domain" description="AMP-dependent synthetase/ligase" evidence="3">
    <location>
        <begin position="9"/>
        <end position="363"/>
    </location>
</feature>
<dbReference type="EMBL" id="PSNW01000001">
    <property type="protein sequence ID" value="PPE75691.1"/>
    <property type="molecule type" value="Genomic_DNA"/>
</dbReference>